<sequence length="374" mass="43439">MSDTSPDEAKPAANEPRTEADILADPRLRELLAGYQPWSQDSFLKSYAHVLSDLHYQGERYEASLEYLLRQHDQEAYRQIWAIQHQKLFDLECQWRAGLVTVPGARLTADFEDWHEAIAACDVIAPISPEELALFDAFLAQLTDPEDLEPDDLCHDFWRYRSYPDLHGEDDADDTLTPWTDYWDMRRGTAYLRTLPNRRGELERHYEQAAYAERRRQRAEAVATPPDPRPNAPSYGPEFDTLVREFLRRFEPAAKLRQFETKKELLAYEASDNAGDLEVALERLQEAGQAVIPIEAHADWRQAVIQAGNRYYLDQLRAALPRVYEDYCQRISLGISLTPPREKRRYRKCSHFEADEPIIREGRRALGEPDDLNF</sequence>
<dbReference type="Proteomes" id="UP000282184">
    <property type="component" value="Unassembled WGS sequence"/>
</dbReference>
<dbReference type="OrthoDB" id="865359at2"/>
<organism evidence="2 3">
    <name type="scientific">Hymenobacter gummosus</name>
    <dbReference type="NCBI Taxonomy" id="1776032"/>
    <lineage>
        <taxon>Bacteria</taxon>
        <taxon>Pseudomonadati</taxon>
        <taxon>Bacteroidota</taxon>
        <taxon>Cytophagia</taxon>
        <taxon>Cytophagales</taxon>
        <taxon>Hymenobacteraceae</taxon>
        <taxon>Hymenobacter</taxon>
    </lineage>
</organism>
<reference evidence="2 3" key="1">
    <citation type="submission" date="2018-12" db="EMBL/GenBank/DDBJ databases">
        <title>Hymenobacter gummosus sp. nov., isolated from a spring.</title>
        <authorList>
            <person name="Nie L."/>
        </authorList>
    </citation>
    <scope>NUCLEOTIDE SEQUENCE [LARGE SCALE GENOMIC DNA]</scope>
    <source>
        <strain evidence="2 3">KCTC 52166</strain>
    </source>
</reference>
<comment type="caution">
    <text evidence="2">The sequence shown here is derived from an EMBL/GenBank/DDBJ whole genome shotgun (WGS) entry which is preliminary data.</text>
</comment>
<dbReference type="AlphaFoldDB" id="A0A431TWR3"/>
<gene>
    <name evidence="2" type="ORF">EJV47_23200</name>
</gene>
<dbReference type="EMBL" id="RXOF01000017">
    <property type="protein sequence ID" value="RTQ46063.1"/>
    <property type="molecule type" value="Genomic_DNA"/>
</dbReference>
<evidence type="ECO:0000313" key="3">
    <source>
        <dbReference type="Proteomes" id="UP000282184"/>
    </source>
</evidence>
<feature type="region of interest" description="Disordered" evidence="1">
    <location>
        <begin position="1"/>
        <end position="20"/>
    </location>
</feature>
<evidence type="ECO:0000256" key="1">
    <source>
        <dbReference type="SAM" id="MobiDB-lite"/>
    </source>
</evidence>
<feature type="region of interest" description="Disordered" evidence="1">
    <location>
        <begin position="215"/>
        <end position="236"/>
    </location>
</feature>
<dbReference type="RefSeq" id="WP_126695599.1">
    <property type="nucleotide sequence ID" value="NZ_RXOF01000017.1"/>
</dbReference>
<keyword evidence="3" id="KW-1185">Reference proteome</keyword>
<proteinExistence type="predicted"/>
<protein>
    <submittedName>
        <fullName evidence="2">Uncharacterized protein</fullName>
    </submittedName>
</protein>
<name>A0A431TWR3_9BACT</name>
<accession>A0A431TWR3</accession>
<evidence type="ECO:0000313" key="2">
    <source>
        <dbReference type="EMBL" id="RTQ46063.1"/>
    </source>
</evidence>